<dbReference type="EMBL" id="JAACJP010000019">
    <property type="protein sequence ID" value="KAF5378478.1"/>
    <property type="molecule type" value="Genomic_DNA"/>
</dbReference>
<dbReference type="AlphaFoldDB" id="A0A8H5H839"/>
<protein>
    <submittedName>
        <fullName evidence="2">Uncharacterized protein</fullName>
    </submittedName>
</protein>
<gene>
    <name evidence="2" type="ORF">D9615_007087</name>
</gene>
<dbReference type="Proteomes" id="UP000565441">
    <property type="component" value="Unassembled WGS sequence"/>
</dbReference>
<proteinExistence type="predicted"/>
<dbReference type="OrthoDB" id="3071695at2759"/>
<keyword evidence="3" id="KW-1185">Reference proteome</keyword>
<feature type="region of interest" description="Disordered" evidence="1">
    <location>
        <begin position="109"/>
        <end position="144"/>
    </location>
</feature>
<sequence length="527" mass="59275">MLPSNDDFFLRLKALFGASPPPLFEYYKLASPPPSYTAPNGPALYQDDILKQASPKLAGPYSMTHPYSVSYSVSLTLSPSPGIEYRATEVRRQAPIGTWRPCSSVHARASSASIPSPQPPIGTGRGRLQGRRMAPTSPLPKTSVLGRYQTQPQHQSLHVDEQDAARFLHIKKGRVQIGDTSYERRHTADLVKENDKIILLRNPERHHTARTKAMRDSYNYHDHDHDHVRPPPPPSHAHHTHETPSTPLPLHDEPILFSALSSFMGERLFTADLVGKDDDDERVTLPPRHARQFAEYRSNVNMHSPRLANPMVLRNRDIFGIKKQYPIPTTTLDPFRWHGAAHASDGVGYVPLPPSSPPFSPLPFPAHMCASPAPSPPAHRPVDIVAPKPYLPNPNLIQHLESLIQDDDDDDSDDLESDDTDDDTDDEDVVLYMDFAHGSDHEFGSRKHHAYDYDQGVMTRGFERYAAERRLLSPSPLGLAYLQLGPEEEHEREHEHEEEEEKGDKEEKGLFDDFPVCEMSIAMGLHE</sequence>
<feature type="region of interest" description="Disordered" evidence="1">
    <location>
        <begin position="220"/>
        <end position="249"/>
    </location>
</feature>
<name>A0A8H5H839_9AGAR</name>
<evidence type="ECO:0000256" key="1">
    <source>
        <dbReference type="SAM" id="MobiDB-lite"/>
    </source>
</evidence>
<evidence type="ECO:0000313" key="2">
    <source>
        <dbReference type="EMBL" id="KAF5378478.1"/>
    </source>
</evidence>
<accession>A0A8H5H839</accession>
<feature type="compositionally biased region" description="Basic and acidic residues" evidence="1">
    <location>
        <begin position="220"/>
        <end position="229"/>
    </location>
</feature>
<evidence type="ECO:0000313" key="3">
    <source>
        <dbReference type="Proteomes" id="UP000565441"/>
    </source>
</evidence>
<comment type="caution">
    <text evidence="2">The sequence shown here is derived from an EMBL/GenBank/DDBJ whole genome shotgun (WGS) entry which is preliminary data.</text>
</comment>
<reference evidence="2 3" key="1">
    <citation type="journal article" date="2020" name="ISME J.">
        <title>Uncovering the hidden diversity of litter-decomposition mechanisms in mushroom-forming fungi.</title>
        <authorList>
            <person name="Floudas D."/>
            <person name="Bentzer J."/>
            <person name="Ahren D."/>
            <person name="Johansson T."/>
            <person name="Persson P."/>
            <person name="Tunlid A."/>
        </authorList>
    </citation>
    <scope>NUCLEOTIDE SEQUENCE [LARGE SCALE GENOMIC DNA]</scope>
    <source>
        <strain evidence="2 3">CBS 661.87</strain>
    </source>
</reference>
<organism evidence="2 3">
    <name type="scientific">Tricholomella constricta</name>
    <dbReference type="NCBI Taxonomy" id="117010"/>
    <lineage>
        <taxon>Eukaryota</taxon>
        <taxon>Fungi</taxon>
        <taxon>Dikarya</taxon>
        <taxon>Basidiomycota</taxon>
        <taxon>Agaricomycotina</taxon>
        <taxon>Agaricomycetes</taxon>
        <taxon>Agaricomycetidae</taxon>
        <taxon>Agaricales</taxon>
        <taxon>Tricholomatineae</taxon>
        <taxon>Lyophyllaceae</taxon>
        <taxon>Tricholomella</taxon>
    </lineage>
</organism>
<feature type="region of interest" description="Disordered" evidence="1">
    <location>
        <begin position="484"/>
        <end position="510"/>
    </location>
</feature>
<feature type="region of interest" description="Disordered" evidence="1">
    <location>
        <begin position="405"/>
        <end position="426"/>
    </location>
</feature>